<evidence type="ECO:0000313" key="2">
    <source>
        <dbReference type="Proteomes" id="UP000503640"/>
    </source>
</evidence>
<dbReference type="Pfam" id="PF05258">
    <property type="entry name" value="DciA"/>
    <property type="match status" value="1"/>
</dbReference>
<dbReference type="EMBL" id="BJTG01000004">
    <property type="protein sequence ID" value="GEJ57290.1"/>
    <property type="molecule type" value="Genomic_DNA"/>
</dbReference>
<dbReference type="Proteomes" id="UP000503640">
    <property type="component" value="Unassembled WGS sequence"/>
</dbReference>
<accession>A0A7I9VMC5</accession>
<sequence length="99" mass="10473">MRGRGRPIATVLTDALAGRREARLTAVAAAFSEACGWPLAREVSVRAVARDGRLLAVASSRGWADEVERLAPALCARVNARLGRPVASGLDVRVGPVER</sequence>
<evidence type="ECO:0000313" key="1">
    <source>
        <dbReference type="EMBL" id="GEJ57290.1"/>
    </source>
</evidence>
<keyword evidence="2" id="KW-1185">Reference proteome</keyword>
<protein>
    <recommendedName>
        <fullName evidence="3">DUF721 domain-containing protein</fullName>
    </recommendedName>
</protein>
<proteinExistence type="predicted"/>
<gene>
    <name evidence="1" type="ORF">AMYX_20310</name>
</gene>
<dbReference type="InterPro" id="IPR007922">
    <property type="entry name" value="DciA-like"/>
</dbReference>
<dbReference type="RefSeq" id="WP_176064753.1">
    <property type="nucleotide sequence ID" value="NZ_BJTG01000004.1"/>
</dbReference>
<name>A0A7I9VMC5_9BACT</name>
<organism evidence="1 2">
    <name type="scientific">Anaeromyxobacter diazotrophicus</name>
    <dbReference type="NCBI Taxonomy" id="2590199"/>
    <lineage>
        <taxon>Bacteria</taxon>
        <taxon>Pseudomonadati</taxon>
        <taxon>Myxococcota</taxon>
        <taxon>Myxococcia</taxon>
        <taxon>Myxococcales</taxon>
        <taxon>Cystobacterineae</taxon>
        <taxon>Anaeromyxobacteraceae</taxon>
        <taxon>Anaeromyxobacter</taxon>
    </lineage>
</organism>
<dbReference type="AlphaFoldDB" id="A0A7I9VMC5"/>
<comment type="caution">
    <text evidence="1">The sequence shown here is derived from an EMBL/GenBank/DDBJ whole genome shotgun (WGS) entry which is preliminary data.</text>
</comment>
<evidence type="ECO:0008006" key="3">
    <source>
        <dbReference type="Google" id="ProtNLM"/>
    </source>
</evidence>
<reference evidence="2" key="1">
    <citation type="journal article" date="2020" name="Appl. Environ. Microbiol.">
        <title>Diazotrophic Anaeromyxobacter Isolates from Soils.</title>
        <authorList>
            <person name="Masuda Y."/>
            <person name="Yamanaka H."/>
            <person name="Xu Z.X."/>
            <person name="Shiratori Y."/>
            <person name="Aono T."/>
            <person name="Amachi S."/>
            <person name="Senoo K."/>
            <person name="Itoh H."/>
        </authorList>
    </citation>
    <scope>NUCLEOTIDE SEQUENCE [LARGE SCALE GENOMIC DNA]</scope>
    <source>
        <strain evidence="2">R267</strain>
    </source>
</reference>